<dbReference type="Gene3D" id="3.40.390.10">
    <property type="entry name" value="Collagenase (Catalytic Domain)"/>
    <property type="match status" value="1"/>
</dbReference>
<keyword evidence="7" id="KW-0482">Metalloprotease</keyword>
<proteinExistence type="inferred from homology"/>
<evidence type="ECO:0000256" key="5">
    <source>
        <dbReference type="ARBA" id="ARBA00022801"/>
    </source>
</evidence>
<comment type="caution">
    <text evidence="12">The sequence shown here is derived from an EMBL/GenBank/DDBJ whole genome shotgun (WGS) entry which is preliminary data.</text>
</comment>
<evidence type="ECO:0000256" key="3">
    <source>
        <dbReference type="ARBA" id="ARBA00022670"/>
    </source>
</evidence>
<evidence type="ECO:0000313" key="13">
    <source>
        <dbReference type="Proteomes" id="UP000436655"/>
    </source>
</evidence>
<evidence type="ECO:0000256" key="2">
    <source>
        <dbReference type="ARBA" id="ARBA00007357"/>
    </source>
</evidence>
<dbReference type="InterPro" id="IPR018497">
    <property type="entry name" value="Peptidase_M13_C"/>
</dbReference>
<evidence type="ECO:0000256" key="4">
    <source>
        <dbReference type="ARBA" id="ARBA00022723"/>
    </source>
</evidence>
<accession>A0ABW9P8N2</accession>
<evidence type="ECO:0000256" key="8">
    <source>
        <dbReference type="SAM" id="MobiDB-lite"/>
    </source>
</evidence>
<dbReference type="EMBL" id="VDFN01000007">
    <property type="protein sequence ID" value="MQS45522.1"/>
    <property type="molecule type" value="Genomic_DNA"/>
</dbReference>
<organism evidence="12 13">
    <name type="scientific">Companilactobacillus mishanensis</name>
    <dbReference type="NCBI Taxonomy" id="2486008"/>
    <lineage>
        <taxon>Bacteria</taxon>
        <taxon>Bacillati</taxon>
        <taxon>Bacillota</taxon>
        <taxon>Bacilli</taxon>
        <taxon>Lactobacillales</taxon>
        <taxon>Lactobacillaceae</taxon>
        <taxon>Companilactobacillus</taxon>
    </lineage>
</organism>
<keyword evidence="6" id="KW-0862">Zinc</keyword>
<dbReference type="PANTHER" id="PTHR11733">
    <property type="entry name" value="ZINC METALLOPROTEASE FAMILY M13 NEPRILYSIN-RELATED"/>
    <property type="match status" value="1"/>
</dbReference>
<gene>
    <name evidence="12" type="ORF">FHL03_08500</name>
</gene>
<name>A0ABW9P8N2_9LACO</name>
<feature type="domain" description="Peptidase M13 N-terminal" evidence="11">
    <location>
        <begin position="101"/>
        <end position="469"/>
    </location>
</feature>
<evidence type="ECO:0000256" key="6">
    <source>
        <dbReference type="ARBA" id="ARBA00022833"/>
    </source>
</evidence>
<dbReference type="Pfam" id="PF01431">
    <property type="entry name" value="Peptidase_M13"/>
    <property type="match status" value="1"/>
</dbReference>
<feature type="compositionally biased region" description="Polar residues" evidence="8">
    <location>
        <begin position="61"/>
        <end position="70"/>
    </location>
</feature>
<dbReference type="Gene3D" id="1.10.1380.10">
    <property type="entry name" value="Neutral endopeptidase , domain2"/>
    <property type="match status" value="1"/>
</dbReference>
<keyword evidence="13" id="KW-1185">Reference proteome</keyword>
<feature type="domain" description="Peptidase M13 C-terminal" evidence="10">
    <location>
        <begin position="525"/>
        <end position="714"/>
    </location>
</feature>
<evidence type="ECO:0000256" key="1">
    <source>
        <dbReference type="ARBA" id="ARBA00001947"/>
    </source>
</evidence>
<dbReference type="InterPro" id="IPR000718">
    <property type="entry name" value="Peptidase_M13"/>
</dbReference>
<dbReference type="PROSITE" id="PS51885">
    <property type="entry name" value="NEPRILYSIN"/>
    <property type="match status" value="1"/>
</dbReference>
<evidence type="ECO:0000256" key="7">
    <source>
        <dbReference type="ARBA" id="ARBA00023049"/>
    </source>
</evidence>
<dbReference type="PANTHER" id="PTHR11733:SF167">
    <property type="entry name" value="FI17812P1-RELATED"/>
    <property type="match status" value="1"/>
</dbReference>
<feature type="region of interest" description="Disordered" evidence="8">
    <location>
        <begin position="61"/>
        <end position="99"/>
    </location>
</feature>
<dbReference type="Pfam" id="PF05649">
    <property type="entry name" value="Peptidase_M13_N"/>
    <property type="match status" value="1"/>
</dbReference>
<keyword evidence="3" id="KW-0645">Protease</keyword>
<reference evidence="12 13" key="1">
    <citation type="journal article" date="2019" name="Syst. Appl. Microbiol.">
        <title>Polyphasic characterization of two novel Lactobacillus spp. isolated from blown salami packages: Description of Lactobacillus halodurans sp. nov. and Lactobacillus salsicarnum sp. nov.</title>
        <authorList>
            <person name="Schuster J.A."/>
            <person name="Klingl A."/>
            <person name="Vogel R.F."/>
            <person name="Ehrmann M.A."/>
        </authorList>
    </citation>
    <scope>NUCLEOTIDE SEQUENCE [LARGE SCALE GENOMIC DNA]</scope>
    <source>
        <strain evidence="12 13">TMW 1.2098</strain>
    </source>
</reference>
<dbReference type="InterPro" id="IPR008753">
    <property type="entry name" value="Peptidase_M13_N"/>
</dbReference>
<comment type="similarity">
    <text evidence="2">Belongs to the peptidase M13 family.</text>
</comment>
<dbReference type="CDD" id="cd08662">
    <property type="entry name" value="M13"/>
    <property type="match status" value="1"/>
</dbReference>
<comment type="cofactor">
    <cofactor evidence="1">
        <name>Zn(2+)</name>
        <dbReference type="ChEBI" id="CHEBI:29105"/>
    </cofactor>
</comment>
<dbReference type="InterPro" id="IPR042089">
    <property type="entry name" value="Peptidase_M13_dom_2"/>
</dbReference>
<keyword evidence="4" id="KW-0479">Metal-binding</keyword>
<keyword evidence="9" id="KW-0732">Signal</keyword>
<evidence type="ECO:0000313" key="12">
    <source>
        <dbReference type="EMBL" id="MQS45522.1"/>
    </source>
</evidence>
<evidence type="ECO:0000259" key="10">
    <source>
        <dbReference type="Pfam" id="PF01431"/>
    </source>
</evidence>
<dbReference type="Proteomes" id="UP000436655">
    <property type="component" value="Unassembled WGS sequence"/>
</dbReference>
<dbReference type="RefSeq" id="WP_153494335.1">
    <property type="nucleotide sequence ID" value="NZ_VDFN01000007.1"/>
</dbReference>
<sequence length="717" mass="80541">MKNRSGILICTTVLTILLGMSAVTENAKADTVATADQSVQTEQTTTTASVKDDTNVVVTDSQQANSTDVPTKNDDALTVPAPDVDQQPGGDWSVDPSTAAPQNNFYYSVNKDWLDQHKNDNDGTDNFSIINDKTEDNYEKDLSDISKGDKTADVATKQAADYYQKYLTTVESKKTNIDSLKKDIQQIDSMKNYSDLNSNMDELIDGNFDTPFAISVTTNLKDNLKNRLAFSAGTTDYTLPFLSLDDDSIAFRSKYYEEMPKLFKMLGYDDVTTKEILDNALTFDDLMFRNEDALSGGQDNNPEVVSISDFENHFNNVNFTDYINKSYPTAKDVEIDDSTFYSHYNNVMSAPNFEKMKDWMLVTNVLDNYYVFGKKGKEAVKDLIADDPSTDTDENDAFENTSNNFQTVMSKYYAGTHVSGETKTRIGSLIDNIISTYKDNIKSNSWLSDDGKSEVLNKLSKITVRIGGPTEIKTVDDYSSLSFPKYESIYDWNKEIQLYRAKIGKQDFDTTNERGIWEMPVYQTNAYYEPADNSINVLAAILQEPFYSENYSDSQLYGSMGAIIGHEISHGFDNNGSNFDANGNYRDTWAAADRAKFDDLTKKLVDEYDGIQFDSLVENGEQTLGENIADNGGVNVALQVAKSLPNFNAKEFFSSWASNWRMISGPITEIKYETNEHSIGPLRANVVVQNIPDFYTAFNVKQGDAMWLDPSKRVRIW</sequence>
<dbReference type="InterPro" id="IPR024079">
    <property type="entry name" value="MetalloPept_cat_dom_sf"/>
</dbReference>
<dbReference type="PRINTS" id="PR00786">
    <property type="entry name" value="NEPRILYSIN"/>
</dbReference>
<evidence type="ECO:0000259" key="11">
    <source>
        <dbReference type="Pfam" id="PF05649"/>
    </source>
</evidence>
<feature type="chain" id="PRO_5047268189" evidence="9">
    <location>
        <begin position="30"/>
        <end position="717"/>
    </location>
</feature>
<dbReference type="SUPFAM" id="SSF55486">
    <property type="entry name" value="Metalloproteases ('zincins'), catalytic domain"/>
    <property type="match status" value="1"/>
</dbReference>
<protein>
    <submittedName>
        <fullName evidence="12">M13 family metallopeptidase</fullName>
    </submittedName>
</protein>
<feature type="signal peptide" evidence="9">
    <location>
        <begin position="1"/>
        <end position="29"/>
    </location>
</feature>
<evidence type="ECO:0000256" key="9">
    <source>
        <dbReference type="SAM" id="SignalP"/>
    </source>
</evidence>
<keyword evidence="5" id="KW-0378">Hydrolase</keyword>